<dbReference type="AlphaFoldDB" id="A0A951UTB6"/>
<dbReference type="SMART" id="SM00086">
    <property type="entry name" value="PAC"/>
    <property type="match status" value="4"/>
</dbReference>
<name>A0A951UTB6_9CYAN</name>
<dbReference type="Pfam" id="PF02518">
    <property type="entry name" value="HATPase_c"/>
    <property type="match status" value="1"/>
</dbReference>
<sequence length="1037" mass="118106">MYSPNNPELFRLFLEHTPAAVAMLDREMCYIATSRRWLTDYALGEQNLIGRCHYQVFPETPDRWKVVYQDCLAGNGENCEADSFIRSDGSVQWIKWECRPWYKDNNEIGGIVLFTEKITERKHSQESLQSSKIRFKKLAANVPGMIFQFLLRSDGTTSLLYISAGYKRLLELQPQDIEHNFVTVDELIHPSDRQAYHDSMAVSAETLLPWLWEGRIITPDGKLKWVRSISRPSKQGNGDILWDGLIIDISDRVQAEEQLRRYQQELEELITKRTYKLNQTNIQLQSEISERQQAEQACQKSEARFQKLAANVPGMIYQFVLRPDGFQYFSYVSAGCRELYELEPEELREDINRVSKMVHPDDSLGMEQAIALSAQTLEDWSYQWRITTPSGQIKWVQGVSRPEKQANGNILWDGIMMDITERMQSEERLRQSESKFRTLFEKSADAILLYDGEVFRDCNQTAVEMMGCSTKAQLLGLPPSGISPEFQPEGISSLEKQKAMTEIAFARGSNRFDWTIRRVDGQDSPVEVLLTAIPIDGEEVFYCVWRDITDRKKAEEALRQSETRYRELASREQLLNSLASQIRNTLDIDTVLKTAIEQIQELLQIDRCSFSWFNVDTNPVTWETIKEAKNPALPSLLGCHSADKIGPVTQMFLKQEILKIDDATKFSEPIHKQFMESLGIKSEIVLPIQTRSGRIGVIVCGHWNETRPWTDSEVELLEAVVDQLAIAINQAEIYTQSQQAALTAQKQTQQLEVALQELQKTQSQLVQSEKMSSLGQLVAGVAHEINNPVNFIFGNLTHASTYTHDILNLLQLYQQEYPQPTPEIREEIDAIDLDFLVSDLPKLITSMQVGADRIRLIVRSLRTFSRLDEAEMKAVDIHEGIESTLMILQSRIKPKQDLPGIEVIRQYSSLPLIVCYAGQLNQVFMNLLANAIDALGEAVKKSQFHTAEIKIRTEVIDEERISVRISDNGSGMSEEVQKRLFDPFFTTKPVGVGTGLGLSISYQIVVDKHGGQLYCSSELGKGTEFVIEIPISQPDNT</sequence>
<dbReference type="PANTHER" id="PTHR43304:SF1">
    <property type="entry name" value="PAC DOMAIN-CONTAINING PROTEIN"/>
    <property type="match status" value="1"/>
</dbReference>
<dbReference type="SUPFAM" id="SSF55781">
    <property type="entry name" value="GAF domain-like"/>
    <property type="match status" value="1"/>
</dbReference>
<dbReference type="SUPFAM" id="SSF55874">
    <property type="entry name" value="ATPase domain of HSP90 chaperone/DNA topoisomerase II/histidine kinase"/>
    <property type="match status" value="1"/>
</dbReference>
<dbReference type="InterPro" id="IPR036890">
    <property type="entry name" value="HATPase_C_sf"/>
</dbReference>
<protein>
    <recommendedName>
        <fullName evidence="3">histidine kinase</fullName>
        <ecNumber evidence="3">2.7.13.3</ecNumber>
    </recommendedName>
</protein>
<feature type="domain" description="PAC" evidence="12">
    <location>
        <begin position="78"/>
        <end position="130"/>
    </location>
</feature>
<evidence type="ECO:0000256" key="5">
    <source>
        <dbReference type="ARBA" id="ARBA00022679"/>
    </source>
</evidence>
<dbReference type="SMART" id="SM00065">
    <property type="entry name" value="GAF"/>
    <property type="match status" value="1"/>
</dbReference>
<keyword evidence="6" id="KW-0418">Kinase</keyword>
<feature type="domain" description="PAC" evidence="12">
    <location>
        <begin position="510"/>
        <end position="560"/>
    </location>
</feature>
<dbReference type="Pfam" id="PF08447">
    <property type="entry name" value="PAS_3"/>
    <property type="match status" value="2"/>
</dbReference>
<organism evidence="13 14">
    <name type="scientific">Cyanomargarita calcarea GSE-NOS-MK-12-04C</name>
    <dbReference type="NCBI Taxonomy" id="2839659"/>
    <lineage>
        <taxon>Bacteria</taxon>
        <taxon>Bacillati</taxon>
        <taxon>Cyanobacteriota</taxon>
        <taxon>Cyanophyceae</taxon>
        <taxon>Nostocales</taxon>
        <taxon>Cyanomargaritaceae</taxon>
        <taxon>Cyanomargarita</taxon>
    </lineage>
</organism>
<dbReference type="EMBL" id="JAHHGZ010000021">
    <property type="protein sequence ID" value="MBW4669493.1"/>
    <property type="molecule type" value="Genomic_DNA"/>
</dbReference>
<reference evidence="13" key="2">
    <citation type="journal article" date="2022" name="Microbiol. Resour. Announc.">
        <title>Metagenome Sequencing to Explore Phylogenomics of Terrestrial Cyanobacteria.</title>
        <authorList>
            <person name="Ward R.D."/>
            <person name="Stajich J.E."/>
            <person name="Johansen J.R."/>
            <person name="Huntemann M."/>
            <person name="Clum A."/>
            <person name="Foster B."/>
            <person name="Foster B."/>
            <person name="Roux S."/>
            <person name="Palaniappan K."/>
            <person name="Varghese N."/>
            <person name="Mukherjee S."/>
            <person name="Reddy T.B.K."/>
            <person name="Daum C."/>
            <person name="Copeland A."/>
            <person name="Chen I.A."/>
            <person name="Ivanova N.N."/>
            <person name="Kyrpides N.C."/>
            <person name="Shapiro N."/>
            <person name="Eloe-Fadrosh E.A."/>
            <person name="Pietrasiak N."/>
        </authorList>
    </citation>
    <scope>NUCLEOTIDE SEQUENCE</scope>
    <source>
        <strain evidence="13">GSE-NOS-MK-12-04C</strain>
    </source>
</reference>
<dbReference type="InterPro" id="IPR052162">
    <property type="entry name" value="Sensor_kinase/Photoreceptor"/>
</dbReference>
<dbReference type="PRINTS" id="PR00344">
    <property type="entry name" value="BCTRLSENSOR"/>
</dbReference>
<dbReference type="SMART" id="SM00091">
    <property type="entry name" value="PAS"/>
    <property type="match status" value="4"/>
</dbReference>
<reference evidence="13" key="1">
    <citation type="submission" date="2021-05" db="EMBL/GenBank/DDBJ databases">
        <authorList>
            <person name="Pietrasiak N."/>
            <person name="Ward R."/>
            <person name="Stajich J.E."/>
            <person name="Kurbessoian T."/>
        </authorList>
    </citation>
    <scope>NUCLEOTIDE SEQUENCE</scope>
    <source>
        <strain evidence="13">GSE-NOS-MK-12-04C</strain>
    </source>
</reference>
<accession>A0A951UTB6</accession>
<dbReference type="CDD" id="cd00130">
    <property type="entry name" value="PAS"/>
    <property type="match status" value="1"/>
</dbReference>
<dbReference type="InterPro" id="IPR013656">
    <property type="entry name" value="PAS_4"/>
</dbReference>
<dbReference type="PROSITE" id="PS50046">
    <property type="entry name" value="PHYTOCHROME_2"/>
    <property type="match status" value="1"/>
</dbReference>
<dbReference type="InterPro" id="IPR035965">
    <property type="entry name" value="PAS-like_dom_sf"/>
</dbReference>
<evidence type="ECO:0000313" key="14">
    <source>
        <dbReference type="Proteomes" id="UP000729701"/>
    </source>
</evidence>
<dbReference type="InterPro" id="IPR013655">
    <property type="entry name" value="PAS_fold_3"/>
</dbReference>
<comment type="similarity">
    <text evidence="2">In the N-terminal section; belongs to the phytochrome family.</text>
</comment>
<dbReference type="PROSITE" id="PS50109">
    <property type="entry name" value="HIS_KIN"/>
    <property type="match status" value="1"/>
</dbReference>
<dbReference type="PROSITE" id="PS50113">
    <property type="entry name" value="PAC"/>
    <property type="match status" value="4"/>
</dbReference>
<evidence type="ECO:0000313" key="13">
    <source>
        <dbReference type="EMBL" id="MBW4669493.1"/>
    </source>
</evidence>
<feature type="domain" description="PAC" evidence="12">
    <location>
        <begin position="210"/>
        <end position="261"/>
    </location>
</feature>
<feature type="domain" description="Phytochrome chromophore attachment site" evidence="9">
    <location>
        <begin position="587"/>
        <end position="723"/>
    </location>
</feature>
<evidence type="ECO:0000259" key="10">
    <source>
        <dbReference type="PROSITE" id="PS50109"/>
    </source>
</evidence>
<dbReference type="SUPFAM" id="SSF55785">
    <property type="entry name" value="PYP-like sensor domain (PAS domain)"/>
    <property type="match status" value="4"/>
</dbReference>
<dbReference type="InterPro" id="IPR036097">
    <property type="entry name" value="HisK_dim/P_sf"/>
</dbReference>
<dbReference type="SMART" id="SM00388">
    <property type="entry name" value="HisKA"/>
    <property type="match status" value="1"/>
</dbReference>
<keyword evidence="8" id="KW-0175">Coiled coil</keyword>
<dbReference type="InterPro" id="IPR029016">
    <property type="entry name" value="GAF-like_dom_sf"/>
</dbReference>
<keyword evidence="7" id="KW-0902">Two-component regulatory system</keyword>
<feature type="domain" description="PAS" evidence="11">
    <location>
        <begin position="149"/>
        <end position="207"/>
    </location>
</feature>
<dbReference type="Proteomes" id="UP000729701">
    <property type="component" value="Unassembled WGS sequence"/>
</dbReference>
<dbReference type="InterPro" id="IPR004358">
    <property type="entry name" value="Sig_transdc_His_kin-like_C"/>
</dbReference>
<evidence type="ECO:0000256" key="2">
    <source>
        <dbReference type="ARBA" id="ARBA00006402"/>
    </source>
</evidence>
<dbReference type="Pfam" id="PF01590">
    <property type="entry name" value="GAF"/>
    <property type="match status" value="1"/>
</dbReference>
<dbReference type="SMART" id="SM00387">
    <property type="entry name" value="HATPase_c"/>
    <property type="match status" value="1"/>
</dbReference>
<dbReference type="InterPro" id="IPR003018">
    <property type="entry name" value="GAF"/>
</dbReference>
<keyword evidence="4" id="KW-0597">Phosphoprotein</keyword>
<dbReference type="CDD" id="cd00082">
    <property type="entry name" value="HisKA"/>
    <property type="match status" value="1"/>
</dbReference>
<dbReference type="InterPro" id="IPR016132">
    <property type="entry name" value="Phyto_chromo_attachment"/>
</dbReference>
<evidence type="ECO:0000259" key="12">
    <source>
        <dbReference type="PROSITE" id="PS50113"/>
    </source>
</evidence>
<dbReference type="Pfam" id="PF13426">
    <property type="entry name" value="PAS_9"/>
    <property type="match status" value="1"/>
</dbReference>
<dbReference type="PANTHER" id="PTHR43304">
    <property type="entry name" value="PHYTOCHROME-LIKE PROTEIN CPH1"/>
    <property type="match status" value="1"/>
</dbReference>
<dbReference type="Gene3D" id="3.30.450.20">
    <property type="entry name" value="PAS domain"/>
    <property type="match status" value="4"/>
</dbReference>
<dbReference type="SUPFAM" id="SSF47384">
    <property type="entry name" value="Homodimeric domain of signal transducing histidine kinase"/>
    <property type="match status" value="1"/>
</dbReference>
<dbReference type="InterPro" id="IPR003661">
    <property type="entry name" value="HisK_dim/P_dom"/>
</dbReference>
<dbReference type="NCBIfam" id="TIGR00229">
    <property type="entry name" value="sensory_box"/>
    <property type="match status" value="3"/>
</dbReference>
<gene>
    <name evidence="13" type="ORF">KME60_19270</name>
</gene>
<keyword evidence="5" id="KW-0808">Transferase</keyword>
<evidence type="ECO:0000256" key="7">
    <source>
        <dbReference type="ARBA" id="ARBA00023012"/>
    </source>
</evidence>
<dbReference type="PROSITE" id="PS50112">
    <property type="entry name" value="PAS"/>
    <property type="match status" value="1"/>
</dbReference>
<feature type="coiled-coil region" evidence="8">
    <location>
        <begin position="741"/>
        <end position="771"/>
    </location>
</feature>
<evidence type="ECO:0000256" key="8">
    <source>
        <dbReference type="SAM" id="Coils"/>
    </source>
</evidence>
<feature type="domain" description="Histidine kinase" evidence="10">
    <location>
        <begin position="780"/>
        <end position="1033"/>
    </location>
</feature>
<dbReference type="Gene3D" id="3.30.565.10">
    <property type="entry name" value="Histidine kinase-like ATPase, C-terminal domain"/>
    <property type="match status" value="1"/>
</dbReference>
<feature type="coiled-coil region" evidence="8">
    <location>
        <begin position="252"/>
        <end position="311"/>
    </location>
</feature>
<dbReference type="GO" id="GO:0000155">
    <property type="term" value="F:phosphorelay sensor kinase activity"/>
    <property type="evidence" value="ECO:0007669"/>
    <property type="project" value="InterPro"/>
</dbReference>
<dbReference type="Gene3D" id="1.10.287.130">
    <property type="match status" value="1"/>
</dbReference>
<comment type="catalytic activity">
    <reaction evidence="1">
        <text>ATP + protein L-histidine = ADP + protein N-phospho-L-histidine.</text>
        <dbReference type="EC" id="2.7.13.3"/>
    </reaction>
</comment>
<comment type="caution">
    <text evidence="13">The sequence shown here is derived from an EMBL/GenBank/DDBJ whole genome shotgun (WGS) entry which is preliminary data.</text>
</comment>
<evidence type="ECO:0000256" key="1">
    <source>
        <dbReference type="ARBA" id="ARBA00000085"/>
    </source>
</evidence>
<dbReference type="Pfam" id="PF08448">
    <property type="entry name" value="PAS_4"/>
    <property type="match status" value="1"/>
</dbReference>
<evidence type="ECO:0000259" key="9">
    <source>
        <dbReference type="PROSITE" id="PS50046"/>
    </source>
</evidence>
<dbReference type="InterPro" id="IPR005467">
    <property type="entry name" value="His_kinase_dom"/>
</dbReference>
<evidence type="ECO:0000256" key="3">
    <source>
        <dbReference type="ARBA" id="ARBA00012438"/>
    </source>
</evidence>
<proteinExistence type="inferred from homology"/>
<dbReference type="InterPro" id="IPR001610">
    <property type="entry name" value="PAC"/>
</dbReference>
<feature type="domain" description="PAC" evidence="12">
    <location>
        <begin position="380"/>
        <end position="431"/>
    </location>
</feature>
<evidence type="ECO:0000256" key="4">
    <source>
        <dbReference type="ARBA" id="ARBA00022553"/>
    </source>
</evidence>
<dbReference type="Gene3D" id="3.30.450.40">
    <property type="match status" value="1"/>
</dbReference>
<evidence type="ECO:0000256" key="6">
    <source>
        <dbReference type="ARBA" id="ARBA00022777"/>
    </source>
</evidence>
<evidence type="ECO:0000259" key="11">
    <source>
        <dbReference type="PROSITE" id="PS50112"/>
    </source>
</evidence>
<dbReference type="InterPro" id="IPR003594">
    <property type="entry name" value="HATPase_dom"/>
</dbReference>
<dbReference type="InterPro" id="IPR000014">
    <property type="entry name" value="PAS"/>
</dbReference>
<dbReference type="InterPro" id="IPR000700">
    <property type="entry name" value="PAS-assoc_C"/>
</dbReference>
<dbReference type="EC" id="2.7.13.3" evidence="3"/>